<sequence length="371" mass="39428">MPRYVDIHLLQTLPYSNINRDDLGSPKTLVYGGVNRTRVSSQSWKRAVRLDIERHLGDPAARTRWIPQQVADRLIERGWPAETAAAAGAQVVLSAGKGLKMEDDGVTSVLLYLPVTALDALADLAAEHREAIEAEMAKKKPAAALPAQEISAILSQRNGVINLFGRMMAEMPEVEVDGCVQVAHAFTTHATSAEVDFFTAVDDLKPSETRGSGHMNSAEFSSGVFYRYASVDIAGLAENLGDTSSAADLTCAFLKAFIVSMPTGKQNSTAAYTVPDLAYIAVRADRPVSLAPAFETPVKMSGEGGYAASSRDTLNGYATRLRALWGTDGIVADGHAGIDEKAFASLGPAVTGFADLIEKVVAAAYPQAVQG</sequence>
<dbReference type="EMBL" id="WXEW01000003">
    <property type="protein sequence ID" value="NAS22181.1"/>
    <property type="molecule type" value="Genomic_DNA"/>
</dbReference>
<dbReference type="Pfam" id="PF09344">
    <property type="entry name" value="Cas_CT1975"/>
    <property type="match status" value="1"/>
</dbReference>
<name>A0A7C9JBV3_9ACTN</name>
<evidence type="ECO:0000313" key="2">
    <source>
        <dbReference type="Proteomes" id="UP000479526"/>
    </source>
</evidence>
<comment type="caution">
    <text evidence="1">The sequence shown here is derived from an EMBL/GenBank/DDBJ whole genome shotgun (WGS) entry which is preliminary data.</text>
</comment>
<protein>
    <submittedName>
        <fullName evidence="1">Type I-E CRISPR-associated protein Cas7/Cse4/CasC</fullName>
    </submittedName>
</protein>
<proteinExistence type="predicted"/>
<evidence type="ECO:0000313" key="1">
    <source>
        <dbReference type="EMBL" id="NAS22181.1"/>
    </source>
</evidence>
<dbReference type="Proteomes" id="UP000479526">
    <property type="component" value="Unassembled WGS sequence"/>
</dbReference>
<gene>
    <name evidence="1" type="primary">cas7e</name>
    <name evidence="1" type="ORF">GT755_10855</name>
</gene>
<dbReference type="AlphaFoldDB" id="A0A7C9JBV3"/>
<reference evidence="1 2" key="1">
    <citation type="submission" date="2020-01" db="EMBL/GenBank/DDBJ databases">
        <title>Herbidospora sp. NEAU-GS84 nov., a novel actinomycete isolated from soil.</title>
        <authorList>
            <person name="Han L."/>
        </authorList>
    </citation>
    <scope>NUCLEOTIDE SEQUENCE [LARGE SCALE GENOMIC DNA]</scope>
    <source>
        <strain evidence="1 2">NEAU-GS84</strain>
    </source>
</reference>
<accession>A0A7C9JBV3</accession>
<organism evidence="1 2">
    <name type="scientific">Herbidospora solisilvae</name>
    <dbReference type="NCBI Taxonomy" id="2696284"/>
    <lineage>
        <taxon>Bacteria</taxon>
        <taxon>Bacillati</taxon>
        <taxon>Actinomycetota</taxon>
        <taxon>Actinomycetes</taxon>
        <taxon>Streptosporangiales</taxon>
        <taxon>Streptosporangiaceae</taxon>
        <taxon>Herbidospora</taxon>
    </lineage>
</organism>
<dbReference type="NCBIfam" id="TIGR01869">
    <property type="entry name" value="casC_Cse4"/>
    <property type="match status" value="1"/>
</dbReference>
<dbReference type="InterPro" id="IPR010148">
    <property type="entry name" value="CRISPR-assoc_prot_CT1975"/>
</dbReference>
<keyword evidence="2" id="KW-1185">Reference proteome</keyword>